<dbReference type="EMBL" id="JAUYVI010000001">
    <property type="protein sequence ID" value="MDQ7246568.1"/>
    <property type="molecule type" value="Genomic_DNA"/>
</dbReference>
<comment type="caution">
    <text evidence="5">The sequence shown here is derived from an EMBL/GenBank/DDBJ whole genome shotgun (WGS) entry which is preliminary data.</text>
</comment>
<keyword evidence="3" id="KW-0732">Signal</keyword>
<dbReference type="InterPro" id="IPR028082">
    <property type="entry name" value="Peripla_BP_I"/>
</dbReference>
<dbReference type="PROSITE" id="PS51318">
    <property type="entry name" value="TAT"/>
    <property type="match status" value="1"/>
</dbReference>
<protein>
    <submittedName>
        <fullName evidence="5">Sugar ABC transporter substrate-binding protein</fullName>
    </submittedName>
</protein>
<dbReference type="Proteomes" id="UP001230156">
    <property type="component" value="Unassembled WGS sequence"/>
</dbReference>
<keyword evidence="6" id="KW-1185">Reference proteome</keyword>
<dbReference type="Gene3D" id="3.40.50.2300">
    <property type="match status" value="2"/>
</dbReference>
<evidence type="ECO:0000259" key="4">
    <source>
        <dbReference type="Pfam" id="PF13407"/>
    </source>
</evidence>
<reference evidence="6" key="1">
    <citation type="submission" date="2023-08" db="EMBL/GenBank/DDBJ databases">
        <title>Rhodospirillaceae gen. nov., a novel taxon isolated from the Yangtze River Yuezi River estuary sludge.</title>
        <authorList>
            <person name="Ruan L."/>
        </authorList>
    </citation>
    <scope>NUCLEOTIDE SEQUENCE [LARGE SCALE GENOMIC DNA]</scope>
    <source>
        <strain evidence="6">R-7</strain>
    </source>
</reference>
<evidence type="ECO:0000313" key="6">
    <source>
        <dbReference type="Proteomes" id="UP001230156"/>
    </source>
</evidence>
<dbReference type="CDD" id="cd06312">
    <property type="entry name" value="PBP1_ABC_sugar_binding-like"/>
    <property type="match status" value="1"/>
</dbReference>
<proteinExistence type="inferred from homology"/>
<dbReference type="InterPro" id="IPR006311">
    <property type="entry name" value="TAT_signal"/>
</dbReference>
<evidence type="ECO:0000313" key="5">
    <source>
        <dbReference type="EMBL" id="MDQ7246568.1"/>
    </source>
</evidence>
<dbReference type="Pfam" id="PF13407">
    <property type="entry name" value="Peripla_BP_4"/>
    <property type="match status" value="1"/>
</dbReference>
<dbReference type="InterPro" id="IPR050555">
    <property type="entry name" value="Bact_Solute-Bind_Prot2"/>
</dbReference>
<comment type="subcellular location">
    <subcellularLocation>
        <location evidence="1">Periplasm</location>
    </subcellularLocation>
</comment>
<accession>A0ABU0YIR8</accession>
<dbReference type="RefSeq" id="WP_379953958.1">
    <property type="nucleotide sequence ID" value="NZ_JAUYVI010000001.1"/>
</dbReference>
<feature type="domain" description="Periplasmic binding protein" evidence="4">
    <location>
        <begin position="33"/>
        <end position="285"/>
    </location>
</feature>
<name>A0ABU0YIR8_9PROT</name>
<organism evidence="5 6">
    <name type="scientific">Dongia sedimenti</name>
    <dbReference type="NCBI Taxonomy" id="3064282"/>
    <lineage>
        <taxon>Bacteria</taxon>
        <taxon>Pseudomonadati</taxon>
        <taxon>Pseudomonadota</taxon>
        <taxon>Alphaproteobacteria</taxon>
        <taxon>Rhodospirillales</taxon>
        <taxon>Dongiaceae</taxon>
        <taxon>Dongia</taxon>
    </lineage>
</organism>
<feature type="chain" id="PRO_5046431823" evidence="3">
    <location>
        <begin position="29"/>
        <end position="318"/>
    </location>
</feature>
<dbReference type="PANTHER" id="PTHR30036">
    <property type="entry name" value="D-XYLOSE-BINDING PERIPLASMIC PROTEIN"/>
    <property type="match status" value="1"/>
</dbReference>
<sequence length="318" mass="33862">MKTGIVRRLFLGAALALPMLGGAAVAQADGEHFVFVSHSPDSDSWWNVIKNSLKDAEKDFGVKVDFRNPPNGDLADMARIIEQATAQKPAGIISTIADYSVLEGPLKAAMAKGIPVITVNSGTAAESKKLGALMHIGQPEYDAGKGAGERAKAAGVTKFLCVNHYITNNASVERCQGYADGLGVKLGDQMVDSGMDPTDVYNRVKAYLTSHPDTDGILTLGPNSADPVIKLLKDTKSASKYKSFISFDLDADISNAIKDGTMESAIDQQPYLQGYLSVAFLVKYVRLGVIPANNVNTGPGFVTKANIGLVEKYAGEYR</sequence>
<dbReference type="InterPro" id="IPR025997">
    <property type="entry name" value="SBP_2_dom"/>
</dbReference>
<evidence type="ECO:0000256" key="3">
    <source>
        <dbReference type="SAM" id="SignalP"/>
    </source>
</evidence>
<dbReference type="SUPFAM" id="SSF53822">
    <property type="entry name" value="Periplasmic binding protein-like I"/>
    <property type="match status" value="1"/>
</dbReference>
<evidence type="ECO:0000256" key="1">
    <source>
        <dbReference type="ARBA" id="ARBA00004418"/>
    </source>
</evidence>
<dbReference type="PANTHER" id="PTHR30036:SF7">
    <property type="entry name" value="ABC TRANSPORTER PERIPLASMIC-BINDING PROTEIN YPHF"/>
    <property type="match status" value="1"/>
</dbReference>
<gene>
    <name evidence="5" type="ORF">Q8A70_02775</name>
</gene>
<feature type="signal peptide" evidence="3">
    <location>
        <begin position="1"/>
        <end position="28"/>
    </location>
</feature>
<comment type="similarity">
    <text evidence="2">Belongs to the bacterial solute-binding protein 2 family.</text>
</comment>
<evidence type="ECO:0000256" key="2">
    <source>
        <dbReference type="ARBA" id="ARBA00007639"/>
    </source>
</evidence>